<sequence>MKLLTFYSDSHEDLYKEFFLSSYNEHLKDSFELKAKHVTQHSQSGDYGSDGFSETMLEKINHIIESINPEENEPLVFADCDIQFFGDFKEDIVKQLGDMDIKFQNDVVCRCAGFFVCQQTDKVLTFFENIKKILIKNMRPGVDDQVVINSALQQNLFPNLNHGMLDNKYFTVAMVTGAQQWTGQDFTIPPNILTHHGNWTVGMNNKIKVMNYVKNQLS</sequence>
<reference evidence="1" key="1">
    <citation type="submission" date="2021-06" db="EMBL/GenBank/DDBJ databases">
        <authorList>
            <person name="Gannon L."/>
            <person name="Redgwell R T."/>
            <person name="Michniewski S."/>
            <person name="Harrison D C."/>
            <person name="Millard A."/>
        </authorList>
    </citation>
    <scope>NUCLEOTIDE SEQUENCE</scope>
</reference>
<evidence type="ECO:0000313" key="1">
    <source>
        <dbReference type="EMBL" id="CAG7581509.1"/>
    </source>
</evidence>
<gene>
    <name evidence="1" type="ORF">SLAVMIC_00877</name>
</gene>
<name>A0A8D9CDT0_9VIRU</name>
<organism evidence="1">
    <name type="scientific">uncultured marine phage</name>
    <dbReference type="NCBI Taxonomy" id="707152"/>
    <lineage>
        <taxon>Viruses</taxon>
        <taxon>environmental samples</taxon>
    </lineage>
</organism>
<proteinExistence type="predicted"/>
<protein>
    <recommendedName>
        <fullName evidence="2">Nucleotide-diphospho-sugar transferase domain-containing protein</fullName>
    </recommendedName>
</protein>
<dbReference type="EMBL" id="OU342829">
    <property type="protein sequence ID" value="CAG7581509.1"/>
    <property type="molecule type" value="Genomic_DNA"/>
</dbReference>
<accession>A0A8D9CDT0</accession>
<evidence type="ECO:0008006" key="2">
    <source>
        <dbReference type="Google" id="ProtNLM"/>
    </source>
</evidence>